<reference evidence="15" key="1">
    <citation type="submission" date="2014-05" db="EMBL/GenBank/DDBJ databases">
        <title>The genome and life-stage specific transcriptomes of Globodera pallida elucidate key aspects of plant parasitism by a cyst nematode.</title>
        <authorList>
            <person name="Cotton J.A."/>
            <person name="Lilley C.J."/>
            <person name="Jones L.M."/>
            <person name="Kikuchi T."/>
            <person name="Reid A.J."/>
            <person name="Thorpe P."/>
            <person name="Tsai I.J."/>
            <person name="Beasley H."/>
            <person name="Blok V."/>
            <person name="Cock P.J.A."/>
            <person name="Van den Akker S.E."/>
            <person name="Holroyd N."/>
            <person name="Hunt M."/>
            <person name="Mantelin S."/>
            <person name="Naghra H."/>
            <person name="Pain A."/>
            <person name="Palomares-Rius J.E."/>
            <person name="Zarowiecki M."/>
            <person name="Berriman M."/>
            <person name="Jones J.T."/>
            <person name="Urwin P.E."/>
        </authorList>
    </citation>
    <scope>NUCLEOTIDE SEQUENCE [LARGE SCALE GENOMIC DNA]</scope>
    <source>
        <strain evidence="15">Lindley</strain>
    </source>
</reference>
<dbReference type="Pfam" id="PF01080">
    <property type="entry name" value="Presenilin"/>
    <property type="match status" value="1"/>
</dbReference>
<dbReference type="Proteomes" id="UP000050741">
    <property type="component" value="Unassembled WGS sequence"/>
</dbReference>
<feature type="transmembrane region" description="Helical" evidence="14">
    <location>
        <begin position="96"/>
        <end position="115"/>
    </location>
</feature>
<evidence type="ECO:0000256" key="13">
    <source>
        <dbReference type="SAM" id="MobiDB-lite"/>
    </source>
</evidence>
<dbReference type="GO" id="GO:0005789">
    <property type="term" value="C:endoplasmic reticulum membrane"/>
    <property type="evidence" value="ECO:0007669"/>
    <property type="project" value="UniProtKB-SubCell"/>
</dbReference>
<dbReference type="GO" id="GO:0070765">
    <property type="term" value="C:gamma-secretase complex"/>
    <property type="evidence" value="ECO:0007669"/>
    <property type="project" value="TreeGrafter"/>
</dbReference>
<feature type="region of interest" description="Disordered" evidence="13">
    <location>
        <begin position="158"/>
        <end position="276"/>
    </location>
</feature>
<dbReference type="GO" id="GO:0042500">
    <property type="term" value="F:aspartic endopeptidase activity, intramembrane cleaving"/>
    <property type="evidence" value="ECO:0007669"/>
    <property type="project" value="InterPro"/>
</dbReference>
<evidence type="ECO:0000256" key="6">
    <source>
        <dbReference type="ARBA" id="ARBA00022824"/>
    </source>
</evidence>
<protein>
    <submittedName>
        <fullName evidence="16">Presenilin</fullName>
    </submittedName>
</protein>
<feature type="transmembrane region" description="Helical" evidence="14">
    <location>
        <begin position="309"/>
        <end position="331"/>
    </location>
</feature>
<evidence type="ECO:0000256" key="11">
    <source>
        <dbReference type="ARBA" id="ARBA00053367"/>
    </source>
</evidence>
<dbReference type="SMART" id="SM00730">
    <property type="entry name" value="PSN"/>
    <property type="match status" value="1"/>
</dbReference>
<comment type="subcellular location">
    <subcellularLocation>
        <location evidence="1">Endoplasmic reticulum membrane</location>
        <topology evidence="1">Multi-pass membrane protein</topology>
    </subcellularLocation>
    <subcellularLocation>
        <location evidence="2">Golgi apparatus membrane</location>
        <topology evidence="2">Multi-pass membrane protein</topology>
    </subcellularLocation>
</comment>
<keyword evidence="9" id="KW-0333">Golgi apparatus</keyword>
<dbReference type="GO" id="GO:0055074">
    <property type="term" value="P:calcium ion homeostasis"/>
    <property type="evidence" value="ECO:0007669"/>
    <property type="project" value="TreeGrafter"/>
</dbReference>
<dbReference type="GO" id="GO:0007219">
    <property type="term" value="P:Notch signaling pathway"/>
    <property type="evidence" value="ECO:0007669"/>
    <property type="project" value="UniProtKB-KW"/>
</dbReference>
<sequence length="370" mass="39951">MTKRQRHKSALADARDGAADNNSNRDDDGTDKIGCEVFQHYNIQLDCLSLSIVLWNWSLVGMVCIHWKGPLKLQQFYLVVVCALMALMFLKHLPDWTVWTVLVMLSIWDLVAVLCPKGPLRVLVETTQDRNETFLSGLVYSSTILYAYTIYGGVGGNDGNNNGDQQQPPCAAGDDGSASSTTNAPLSSSSSSTTATTVAHQRPAGRSTDTSDESANTLPTTTGLTNGGSVVEPRSTRTGLSSGQQRSSTAPRTSRSSRPASKRGVQPRTGGAAKVMPPEEEVGVKLGLGDFIFYSVLLGKASSYGDWNVTIACYVVILVGLACTLMLLALFRKALPALPISIFSGIIFFFATRWMITPFLDCVIVRQILL</sequence>
<dbReference type="InterPro" id="IPR006639">
    <property type="entry name" value="Preselin/SPP"/>
</dbReference>
<feature type="compositionally biased region" description="Low complexity" evidence="13">
    <location>
        <begin position="216"/>
        <end position="228"/>
    </location>
</feature>
<keyword evidence="7" id="KW-0914">Notch signaling pathway</keyword>
<feature type="transmembrane region" description="Helical" evidence="14">
    <location>
        <begin position="74"/>
        <end position="90"/>
    </location>
</feature>
<reference evidence="16" key="2">
    <citation type="submission" date="2016-06" db="UniProtKB">
        <authorList>
            <consortium name="WormBaseParasite"/>
        </authorList>
    </citation>
    <scope>IDENTIFICATION</scope>
</reference>
<dbReference type="InterPro" id="IPR001108">
    <property type="entry name" value="Peptidase_A22A"/>
</dbReference>
<evidence type="ECO:0000256" key="8">
    <source>
        <dbReference type="ARBA" id="ARBA00022989"/>
    </source>
</evidence>
<accession>A0A183CG49</accession>
<proteinExistence type="inferred from homology"/>
<dbReference type="GO" id="GO:0006509">
    <property type="term" value="P:membrane protein ectodomain proteolysis"/>
    <property type="evidence" value="ECO:0007669"/>
    <property type="project" value="TreeGrafter"/>
</dbReference>
<dbReference type="InterPro" id="IPR042524">
    <property type="entry name" value="Presenilin_C"/>
</dbReference>
<dbReference type="GO" id="GO:0000139">
    <property type="term" value="C:Golgi membrane"/>
    <property type="evidence" value="ECO:0007669"/>
    <property type="project" value="UniProtKB-SubCell"/>
</dbReference>
<evidence type="ECO:0000256" key="1">
    <source>
        <dbReference type="ARBA" id="ARBA00004477"/>
    </source>
</evidence>
<dbReference type="GO" id="GO:0034205">
    <property type="term" value="P:amyloid-beta formation"/>
    <property type="evidence" value="ECO:0007669"/>
    <property type="project" value="TreeGrafter"/>
</dbReference>
<evidence type="ECO:0000256" key="7">
    <source>
        <dbReference type="ARBA" id="ARBA00022976"/>
    </source>
</evidence>
<feature type="transmembrane region" description="Helical" evidence="14">
    <location>
        <begin position="337"/>
        <end position="356"/>
    </location>
</feature>
<dbReference type="GO" id="GO:0044351">
    <property type="term" value="P:macropinocytosis"/>
    <property type="evidence" value="ECO:0007669"/>
    <property type="project" value="UniProtKB-ARBA"/>
</dbReference>
<feature type="compositionally biased region" description="Low complexity" evidence="13">
    <location>
        <begin position="246"/>
        <end position="259"/>
    </location>
</feature>
<keyword evidence="15" id="KW-1185">Reference proteome</keyword>
<comment type="subunit">
    <text evidence="12">Homodimer. Component of the gamma-secretase complex, a complex composed of a presenilin homodimer, nicastrin, aph1 and pen2.</text>
</comment>
<evidence type="ECO:0000256" key="5">
    <source>
        <dbReference type="ARBA" id="ARBA00022801"/>
    </source>
</evidence>
<evidence type="ECO:0000256" key="14">
    <source>
        <dbReference type="SAM" id="Phobius"/>
    </source>
</evidence>
<dbReference type="AlphaFoldDB" id="A0A183CG49"/>
<evidence type="ECO:0000313" key="16">
    <source>
        <dbReference type="WBParaSite" id="GPLIN_001185400"/>
    </source>
</evidence>
<evidence type="ECO:0000256" key="12">
    <source>
        <dbReference type="ARBA" id="ARBA00066080"/>
    </source>
</evidence>
<dbReference type="Gene3D" id="1.10.472.100">
    <property type="entry name" value="Presenilin"/>
    <property type="match status" value="1"/>
</dbReference>
<evidence type="ECO:0000256" key="2">
    <source>
        <dbReference type="ARBA" id="ARBA00004653"/>
    </source>
</evidence>
<evidence type="ECO:0000256" key="4">
    <source>
        <dbReference type="ARBA" id="ARBA00022692"/>
    </source>
</evidence>
<organism evidence="15 16">
    <name type="scientific">Globodera pallida</name>
    <name type="common">Potato cyst nematode worm</name>
    <name type="synonym">Heterodera pallida</name>
    <dbReference type="NCBI Taxonomy" id="36090"/>
    <lineage>
        <taxon>Eukaryota</taxon>
        <taxon>Metazoa</taxon>
        <taxon>Ecdysozoa</taxon>
        <taxon>Nematoda</taxon>
        <taxon>Chromadorea</taxon>
        <taxon>Rhabditida</taxon>
        <taxon>Tylenchina</taxon>
        <taxon>Tylenchomorpha</taxon>
        <taxon>Tylenchoidea</taxon>
        <taxon>Heteroderidae</taxon>
        <taxon>Heteroderinae</taxon>
        <taxon>Globodera</taxon>
    </lineage>
</organism>
<keyword evidence="10 14" id="KW-0472">Membrane</keyword>
<feature type="compositionally biased region" description="Low complexity" evidence="13">
    <location>
        <begin position="177"/>
        <end position="197"/>
    </location>
</feature>
<dbReference type="PANTHER" id="PTHR10202">
    <property type="entry name" value="PRESENILIN"/>
    <property type="match status" value="1"/>
</dbReference>
<evidence type="ECO:0000256" key="3">
    <source>
        <dbReference type="ARBA" id="ARBA00008604"/>
    </source>
</evidence>
<dbReference type="WBParaSite" id="GPLIN_001185400">
    <property type="protein sequence ID" value="GPLIN_001185400"/>
    <property type="gene ID" value="GPLIN_001185400"/>
</dbReference>
<feature type="compositionally biased region" description="Polar residues" evidence="13">
    <location>
        <begin position="236"/>
        <end position="245"/>
    </location>
</feature>
<keyword evidence="6" id="KW-0256">Endoplasmic reticulum</keyword>
<name>A0A183CG49_GLOPA</name>
<comment type="similarity">
    <text evidence="3">Belongs to the peptidase A22A family.</text>
</comment>
<evidence type="ECO:0000313" key="15">
    <source>
        <dbReference type="Proteomes" id="UP000050741"/>
    </source>
</evidence>
<keyword evidence="8 14" id="KW-1133">Transmembrane helix</keyword>
<dbReference type="GO" id="GO:0016485">
    <property type="term" value="P:protein processing"/>
    <property type="evidence" value="ECO:0007669"/>
    <property type="project" value="InterPro"/>
</dbReference>
<dbReference type="PANTHER" id="PTHR10202:SF13">
    <property type="entry name" value="PRESENILIN HOMOLOG"/>
    <property type="match status" value="1"/>
</dbReference>
<keyword evidence="5" id="KW-0378">Hydrolase</keyword>
<comment type="function">
    <text evidence="11">Probable catalytic subunit of the gamma-secretase complex, an endoprotease complex that catalyzes the intramembrane cleavage of integral membrane proteins such as Notch receptors. Requires the other members of the gamma-secretase complex to have a protease activity.</text>
</comment>
<feature type="compositionally biased region" description="Basic and acidic residues" evidence="13">
    <location>
        <begin position="13"/>
        <end position="27"/>
    </location>
</feature>
<dbReference type="FunFam" id="1.10.472.100:FF:000003">
    <property type="entry name" value="Presenilin"/>
    <property type="match status" value="1"/>
</dbReference>
<keyword evidence="4 14" id="KW-0812">Transmembrane</keyword>
<evidence type="ECO:0000256" key="10">
    <source>
        <dbReference type="ARBA" id="ARBA00023136"/>
    </source>
</evidence>
<evidence type="ECO:0000256" key="9">
    <source>
        <dbReference type="ARBA" id="ARBA00023034"/>
    </source>
</evidence>
<feature type="region of interest" description="Disordered" evidence="13">
    <location>
        <begin position="1"/>
        <end position="27"/>
    </location>
</feature>